<protein>
    <submittedName>
        <fullName evidence="1">Uncharacterized protein</fullName>
    </submittedName>
</protein>
<dbReference type="RefSeq" id="WP_156690660.1">
    <property type="nucleotide sequence ID" value="NZ_CP034279.1"/>
</dbReference>
<organism evidence="1 2">
    <name type="scientific">Streptomyces ficellus</name>
    <dbReference type="NCBI Taxonomy" id="1977088"/>
    <lineage>
        <taxon>Bacteria</taxon>
        <taxon>Bacillati</taxon>
        <taxon>Actinomycetota</taxon>
        <taxon>Actinomycetes</taxon>
        <taxon>Kitasatosporales</taxon>
        <taxon>Streptomycetaceae</taxon>
        <taxon>Streptomyces</taxon>
    </lineage>
</organism>
<proteinExistence type="predicted"/>
<sequence>MGVLQLEDLVDGGLEGVGVFRVQVSGGRHGRRRAGTVAHLPLERQPQRVAEGQLAFRDVWEGVVLAGRRHGVDGGIREQRSGESFLAQFADLRRRPGTADDEPAAHRIELLADITDAAHSSLQQHPPLQLHR</sequence>
<evidence type="ECO:0000313" key="2">
    <source>
        <dbReference type="Proteomes" id="UP000422572"/>
    </source>
</evidence>
<accession>A0A6I6F756</accession>
<reference evidence="1 2" key="1">
    <citation type="submission" date="2018-12" db="EMBL/GenBank/DDBJ databases">
        <title>Complete genome sequence of Streptomyces ficellus NRRL8067, the producer of ficellomycin, feldamycin and nojirimycin.</title>
        <authorList>
            <person name="Zhang H."/>
            <person name="Yue R."/>
            <person name="Liu Y."/>
            <person name="Li M."/>
            <person name="Mu H."/>
            <person name="Zhang J."/>
        </authorList>
    </citation>
    <scope>NUCLEOTIDE SEQUENCE [LARGE SCALE GENOMIC DNA]</scope>
    <source>
        <strain evidence="1 2">NRRL 8067</strain>
    </source>
</reference>
<evidence type="ECO:0000313" key="1">
    <source>
        <dbReference type="EMBL" id="QGV76837.1"/>
    </source>
</evidence>
<keyword evidence="2" id="KW-1185">Reference proteome</keyword>
<name>A0A6I6F756_9ACTN</name>
<dbReference type="EMBL" id="CP034279">
    <property type="protein sequence ID" value="QGV76837.1"/>
    <property type="molecule type" value="Genomic_DNA"/>
</dbReference>
<dbReference type="KEGG" id="sfic:EIZ62_00015"/>
<dbReference type="Proteomes" id="UP000422572">
    <property type="component" value="Chromosome"/>
</dbReference>
<dbReference type="AlphaFoldDB" id="A0A6I6F756"/>
<gene>
    <name evidence="1" type="ORF">EIZ62_00015</name>
</gene>